<comment type="similarity">
    <text evidence="8">Belongs to the AP2/ERF transcription factor family. ERF subfamily.</text>
</comment>
<evidence type="ECO:0000313" key="12">
    <source>
        <dbReference type="Proteomes" id="UP000541444"/>
    </source>
</evidence>
<dbReference type="GO" id="GO:0003700">
    <property type="term" value="F:DNA-binding transcription factor activity"/>
    <property type="evidence" value="ECO:0007669"/>
    <property type="project" value="InterPro"/>
</dbReference>
<dbReference type="CDD" id="cd00018">
    <property type="entry name" value="AP2"/>
    <property type="match status" value="1"/>
</dbReference>
<name>A0A7J7N7Z0_9MAGN</name>
<keyword evidence="7" id="KW-0539">Nucleus</keyword>
<evidence type="ECO:0000256" key="8">
    <source>
        <dbReference type="ARBA" id="ARBA00024343"/>
    </source>
</evidence>
<dbReference type="Gene3D" id="3.30.730.10">
    <property type="entry name" value="AP2/ERF domain"/>
    <property type="match status" value="1"/>
</dbReference>
<keyword evidence="5" id="KW-0010">Activator</keyword>
<evidence type="ECO:0000256" key="7">
    <source>
        <dbReference type="ARBA" id="ARBA00023242"/>
    </source>
</evidence>
<accession>A0A7J7N7Z0</accession>
<comment type="subcellular location">
    <subcellularLocation>
        <location evidence="1">Nucleus</location>
    </subcellularLocation>
</comment>
<protein>
    <recommendedName>
        <fullName evidence="10">AP2/ERF domain-containing protein</fullName>
    </recommendedName>
</protein>
<evidence type="ECO:0000313" key="11">
    <source>
        <dbReference type="EMBL" id="KAF6163140.1"/>
    </source>
</evidence>
<dbReference type="FunFam" id="3.30.730.10:FF:000001">
    <property type="entry name" value="Ethylene-responsive transcription factor 2"/>
    <property type="match status" value="1"/>
</dbReference>
<dbReference type="GO" id="GO:0005634">
    <property type="term" value="C:nucleus"/>
    <property type="evidence" value="ECO:0007669"/>
    <property type="project" value="UniProtKB-SubCell"/>
</dbReference>
<keyword evidence="12" id="KW-1185">Reference proteome</keyword>
<dbReference type="PANTHER" id="PTHR31657:SF19">
    <property type="entry name" value="ETHYLENE-RESPONSIVE TRANSCRIPTION FACTOR ERF053"/>
    <property type="match status" value="1"/>
</dbReference>
<dbReference type="Pfam" id="PF00847">
    <property type="entry name" value="AP2"/>
    <property type="match status" value="1"/>
</dbReference>
<dbReference type="OrthoDB" id="771648at2759"/>
<dbReference type="PRINTS" id="PR00367">
    <property type="entry name" value="ETHRSPELEMNT"/>
</dbReference>
<evidence type="ECO:0000256" key="2">
    <source>
        <dbReference type="ARBA" id="ARBA00022745"/>
    </source>
</evidence>
<organism evidence="11 12">
    <name type="scientific">Kingdonia uniflora</name>
    <dbReference type="NCBI Taxonomy" id="39325"/>
    <lineage>
        <taxon>Eukaryota</taxon>
        <taxon>Viridiplantae</taxon>
        <taxon>Streptophyta</taxon>
        <taxon>Embryophyta</taxon>
        <taxon>Tracheophyta</taxon>
        <taxon>Spermatophyta</taxon>
        <taxon>Magnoliopsida</taxon>
        <taxon>Ranunculales</taxon>
        <taxon>Circaeasteraceae</taxon>
        <taxon>Kingdonia</taxon>
    </lineage>
</organism>
<dbReference type="PANTHER" id="PTHR31657">
    <property type="entry name" value="ETHYLENE-RESPONSIVE TRANSCRIPTION FACTOR ERF061"/>
    <property type="match status" value="1"/>
</dbReference>
<dbReference type="SMART" id="SM00380">
    <property type="entry name" value="AP2"/>
    <property type="match status" value="1"/>
</dbReference>
<dbReference type="InterPro" id="IPR036955">
    <property type="entry name" value="AP2/ERF_dom_sf"/>
</dbReference>
<evidence type="ECO:0000256" key="6">
    <source>
        <dbReference type="ARBA" id="ARBA00023163"/>
    </source>
</evidence>
<dbReference type="SUPFAM" id="SSF54171">
    <property type="entry name" value="DNA-binding domain"/>
    <property type="match status" value="1"/>
</dbReference>
<feature type="compositionally biased region" description="Polar residues" evidence="9">
    <location>
        <begin position="220"/>
        <end position="240"/>
    </location>
</feature>
<dbReference type="Proteomes" id="UP000541444">
    <property type="component" value="Unassembled WGS sequence"/>
</dbReference>
<feature type="compositionally biased region" description="Low complexity" evidence="9">
    <location>
        <begin position="271"/>
        <end position="288"/>
    </location>
</feature>
<proteinExistence type="inferred from homology"/>
<dbReference type="GO" id="GO:0000976">
    <property type="term" value="F:transcription cis-regulatory region binding"/>
    <property type="evidence" value="ECO:0007669"/>
    <property type="project" value="UniProtKB-ARBA"/>
</dbReference>
<evidence type="ECO:0000256" key="9">
    <source>
        <dbReference type="SAM" id="MobiDB-lite"/>
    </source>
</evidence>
<feature type="domain" description="AP2/ERF" evidence="10">
    <location>
        <begin position="155"/>
        <end position="212"/>
    </location>
</feature>
<keyword evidence="2" id="KW-0936">Ethylene signaling pathway</keyword>
<gene>
    <name evidence="11" type="ORF">GIB67_025004</name>
</gene>
<evidence type="ECO:0000256" key="4">
    <source>
        <dbReference type="ARBA" id="ARBA00023125"/>
    </source>
</evidence>
<dbReference type="PROSITE" id="PS51032">
    <property type="entry name" value="AP2_ERF"/>
    <property type="match status" value="1"/>
</dbReference>
<dbReference type="GO" id="GO:0009873">
    <property type="term" value="P:ethylene-activated signaling pathway"/>
    <property type="evidence" value="ECO:0007669"/>
    <property type="project" value="UniProtKB-KW"/>
</dbReference>
<dbReference type="AlphaFoldDB" id="A0A7J7N7Z0"/>
<evidence type="ECO:0000256" key="1">
    <source>
        <dbReference type="ARBA" id="ARBA00004123"/>
    </source>
</evidence>
<evidence type="ECO:0000256" key="3">
    <source>
        <dbReference type="ARBA" id="ARBA00023015"/>
    </source>
</evidence>
<evidence type="ECO:0000259" key="10">
    <source>
        <dbReference type="PROSITE" id="PS51032"/>
    </source>
</evidence>
<feature type="region of interest" description="Disordered" evidence="9">
    <location>
        <begin position="220"/>
        <end position="288"/>
    </location>
</feature>
<dbReference type="InterPro" id="IPR016177">
    <property type="entry name" value="DNA-bd_dom_sf"/>
</dbReference>
<keyword evidence="6" id="KW-0804">Transcription</keyword>
<feature type="compositionally biased region" description="Polar residues" evidence="9">
    <location>
        <begin position="253"/>
        <end position="269"/>
    </location>
</feature>
<dbReference type="InterPro" id="IPR051758">
    <property type="entry name" value="ERF/AP2-like"/>
</dbReference>
<evidence type="ECO:0000256" key="5">
    <source>
        <dbReference type="ARBA" id="ARBA00023159"/>
    </source>
</evidence>
<keyword evidence="3" id="KW-0805">Transcription regulation</keyword>
<keyword evidence="4" id="KW-0238">DNA-binding</keyword>
<sequence>MSSMKQGSKEKRGISVERPNWKPVFEEVSLSPRPMKKTRSPQRQTTHIPITTSQPTIPTPPLPFPSLRMFPFSLDGCQQPLHLLPTHCPPFYPSPPQGPNANQMISFESQQPLQQQQLLQYWSNALNLSPRGRMMMLNRLSRPQNMQSVISPTKLYRGVRQRHWGKWVAEIRLPRNRTRLWLGTFDTAEDAALAYDREAFKLRGENARLNFPELFLGKPNTDSLTTVSSNSMTSSQQPNDPHQIHQASRGLNLEQQGPNNTIFQENATSGPGFSAVSGSSESQESVPATTCSEFQWSDMEEAWFNAIQTGSWGPDSPAWDDFDTAGNCFSRPNLSFPSSNQPDFDTSDVQNLLDDSASASCSSSSMFFWNEGD</sequence>
<dbReference type="InterPro" id="IPR001471">
    <property type="entry name" value="AP2/ERF_dom"/>
</dbReference>
<dbReference type="EMBL" id="JACGCM010000999">
    <property type="protein sequence ID" value="KAF6163140.1"/>
    <property type="molecule type" value="Genomic_DNA"/>
</dbReference>
<comment type="caution">
    <text evidence="11">The sequence shown here is derived from an EMBL/GenBank/DDBJ whole genome shotgun (WGS) entry which is preliminary data.</text>
</comment>
<reference evidence="11 12" key="1">
    <citation type="journal article" date="2020" name="IScience">
        <title>Genome Sequencing of the Endangered Kingdonia uniflora (Circaeasteraceae, Ranunculales) Reveals Potential Mechanisms of Evolutionary Specialization.</title>
        <authorList>
            <person name="Sun Y."/>
            <person name="Deng T."/>
            <person name="Zhang A."/>
            <person name="Moore M.J."/>
            <person name="Landis J.B."/>
            <person name="Lin N."/>
            <person name="Zhang H."/>
            <person name="Zhang X."/>
            <person name="Huang J."/>
            <person name="Zhang X."/>
            <person name="Sun H."/>
            <person name="Wang H."/>
        </authorList>
    </citation>
    <scope>NUCLEOTIDE SEQUENCE [LARGE SCALE GENOMIC DNA]</scope>
    <source>
        <strain evidence="11">TB1705</strain>
        <tissue evidence="11">Leaf</tissue>
    </source>
</reference>